<dbReference type="OrthoDB" id="7273354at2"/>
<dbReference type="Proteomes" id="UP000283458">
    <property type="component" value="Unassembled WGS sequence"/>
</dbReference>
<comment type="caution">
    <text evidence="1">The sequence shown here is derived from an EMBL/GenBank/DDBJ whole genome shotgun (WGS) entry which is preliminary data.</text>
</comment>
<dbReference type="AlphaFoldDB" id="A0A418W2C7"/>
<evidence type="ECO:0000313" key="1">
    <source>
        <dbReference type="EMBL" id="RJF84129.1"/>
    </source>
</evidence>
<evidence type="ECO:0000313" key="2">
    <source>
        <dbReference type="Proteomes" id="UP000283458"/>
    </source>
</evidence>
<proteinExistence type="predicted"/>
<organism evidence="1 2">
    <name type="scientific">Azospirillum cavernae</name>
    <dbReference type="NCBI Taxonomy" id="2320860"/>
    <lineage>
        <taxon>Bacteria</taxon>
        <taxon>Pseudomonadati</taxon>
        <taxon>Pseudomonadota</taxon>
        <taxon>Alphaproteobacteria</taxon>
        <taxon>Rhodospirillales</taxon>
        <taxon>Azospirillaceae</taxon>
        <taxon>Azospirillum</taxon>
    </lineage>
</organism>
<gene>
    <name evidence="1" type="ORF">D3877_05865</name>
</gene>
<dbReference type="RefSeq" id="WP_119829770.1">
    <property type="nucleotide sequence ID" value="NZ_QYUL01000001.1"/>
</dbReference>
<sequence>MSANDDARKRFADLVKLNGLTSAFISRETERRILEEGVTRFELSLDDARGLLRTVAADEEFVFESETNHRIRQVLERHAGKKGKISKDQFLQTSAILRDFSNDAIGEHEAKRQIKSIMIDNGWEPRRAGLLRSKRWYKNVEV</sequence>
<reference evidence="1 2" key="1">
    <citation type="submission" date="2018-09" db="EMBL/GenBank/DDBJ databases">
        <authorList>
            <person name="Zhu H."/>
        </authorList>
    </citation>
    <scope>NUCLEOTIDE SEQUENCE [LARGE SCALE GENOMIC DNA]</scope>
    <source>
        <strain evidence="1 2">K2W22B-5</strain>
    </source>
</reference>
<dbReference type="EMBL" id="QYUL01000001">
    <property type="protein sequence ID" value="RJF84129.1"/>
    <property type="molecule type" value="Genomic_DNA"/>
</dbReference>
<keyword evidence="2" id="KW-1185">Reference proteome</keyword>
<name>A0A418W2C7_9PROT</name>
<protein>
    <submittedName>
        <fullName evidence="1">Uncharacterized protein</fullName>
    </submittedName>
</protein>
<accession>A0A418W2C7</accession>